<dbReference type="EMBL" id="CAJPDS010000023">
    <property type="protein sequence ID" value="CAF9918998.1"/>
    <property type="molecule type" value="Genomic_DNA"/>
</dbReference>
<keyword evidence="5" id="KW-0804">Transcription</keyword>
<dbReference type="GO" id="GO:0006367">
    <property type="term" value="P:transcription initiation at RNA polymerase II promoter"/>
    <property type="evidence" value="ECO:0007669"/>
    <property type="project" value="InterPro"/>
</dbReference>
<feature type="compositionally biased region" description="Low complexity" evidence="7">
    <location>
        <begin position="590"/>
        <end position="602"/>
    </location>
</feature>
<feature type="region of interest" description="Disordered" evidence="7">
    <location>
        <begin position="480"/>
        <end position="674"/>
    </location>
</feature>
<accession>A0A8H3IHK3</accession>
<dbReference type="OrthoDB" id="76676at2759"/>
<feature type="compositionally biased region" description="Polar residues" evidence="7">
    <location>
        <begin position="1"/>
        <end position="17"/>
    </location>
</feature>
<comment type="subcellular location">
    <subcellularLocation>
        <location evidence="1">Nucleus</location>
    </subcellularLocation>
</comment>
<feature type="compositionally biased region" description="Basic and acidic residues" evidence="7">
    <location>
        <begin position="494"/>
        <end position="516"/>
    </location>
</feature>
<protein>
    <recommendedName>
        <fullName evidence="10">Transcription initiation factor IIF subunit alpha</fullName>
    </recommendedName>
</protein>
<feature type="compositionally biased region" description="Basic and acidic residues" evidence="7">
    <location>
        <begin position="183"/>
        <end position="194"/>
    </location>
</feature>
<dbReference type="PANTHER" id="PTHR13011">
    <property type="entry name" value="TFIIF-ALPHA"/>
    <property type="match status" value="1"/>
</dbReference>
<evidence type="ECO:0008006" key="10">
    <source>
        <dbReference type="Google" id="ProtNLM"/>
    </source>
</evidence>
<evidence type="ECO:0000256" key="6">
    <source>
        <dbReference type="ARBA" id="ARBA00023242"/>
    </source>
</evidence>
<feature type="compositionally biased region" description="Polar residues" evidence="7">
    <location>
        <begin position="556"/>
        <end position="565"/>
    </location>
</feature>
<dbReference type="SUPFAM" id="SSF50916">
    <property type="entry name" value="Rap30/74 interaction domains"/>
    <property type="match status" value="1"/>
</dbReference>
<feature type="region of interest" description="Disordered" evidence="7">
    <location>
        <begin position="159"/>
        <end position="194"/>
    </location>
</feature>
<organism evidence="8 9">
    <name type="scientific">Heterodermia speciosa</name>
    <dbReference type="NCBI Taxonomy" id="116794"/>
    <lineage>
        <taxon>Eukaryota</taxon>
        <taxon>Fungi</taxon>
        <taxon>Dikarya</taxon>
        <taxon>Ascomycota</taxon>
        <taxon>Pezizomycotina</taxon>
        <taxon>Lecanoromycetes</taxon>
        <taxon>OSLEUM clade</taxon>
        <taxon>Lecanoromycetidae</taxon>
        <taxon>Caliciales</taxon>
        <taxon>Physciaceae</taxon>
        <taxon>Heterodermia</taxon>
    </lineage>
</organism>
<keyword evidence="3" id="KW-0805">Transcription regulation</keyword>
<name>A0A8H3IHK3_9LECA</name>
<sequence>MSASPAGQTPGRTPGQTPNGGLGGVIRRPKKADPMVRPKKRAPKPAAPNHINGVRANGVAMPPRGPSQVVAQYPGKPIPPVVRPSPQLPSSLALLEGSDLKVSGFSDDRINANYHDYPLVTTKRALMQGLRYHVLRFATKRPVDPTDERQFLRPVRLHRRDPRFNPGDAGNGETVENEEEKEEREKREKAKEEREKLKEADALLIAPSADKPVQRKVPFGKRVQPVYRNNQTEAQKAQSKLKYEETLPWHLEDDENKNSWIGNYEQALSGEYAAFALGADNKFRMIPIEKWYRFAPKNKFKTLTIEEAEKKMGAKVKKDKWAIEAQEKERERKEHADHRDKARKLFTGRIGGMGGGLGGPNMKTESDQVDDLDFEEDRFADDEEAPFMEGVVDAEEKETENKIKREQLEANIFDMRDEKDYDREEQEQQRVKRMMKETGKKVKKTIVKREKNYMYDSGSENPYSSSDVRSYPIYLVSITTDSGQSESEDTATELLKEEERKKEAERKANASDQEKAKKSKAPSEASTRGTNTPSGRLSKHPLPSASSKSLKRPGSPNISEASGNESSRKKHRKFDGKAASQPIQPPSRPTSPNLLPPSSSAPDGVRPAISRNPSSFSRHPRSNAGSGSEGEAAGSGGEMSDGARRKQTLKLNMGSKKGTPQGSRAGSPDRGGAPAAAAAAAAAAAVRTGTPGMFGHSPNIIAWLREIPYADNLTVAVNANANVNVNVNANNGFSSSSSIEPPLPTAEELRAMIPPQGLTLNELLIAFGIKKGVDGDRKAQFTKLMRANSRWDSSSKLLYPLH</sequence>
<dbReference type="InterPro" id="IPR011039">
    <property type="entry name" value="TFIIF_interaction"/>
</dbReference>
<dbReference type="Pfam" id="PF05793">
    <property type="entry name" value="TFIIF_alpha"/>
    <property type="match status" value="1"/>
</dbReference>
<proteinExistence type="inferred from homology"/>
<dbReference type="InterPro" id="IPR008851">
    <property type="entry name" value="TFIIF-alpha"/>
</dbReference>
<gene>
    <name evidence="8" type="ORF">HETSPECPRED_003918</name>
</gene>
<evidence type="ECO:0000256" key="1">
    <source>
        <dbReference type="ARBA" id="ARBA00004123"/>
    </source>
</evidence>
<comment type="similarity">
    <text evidence="2">Belongs to the TFIIF alpha subunit family.</text>
</comment>
<dbReference type="GO" id="GO:0005674">
    <property type="term" value="C:transcription factor TFIIF complex"/>
    <property type="evidence" value="ECO:0007669"/>
    <property type="project" value="TreeGrafter"/>
</dbReference>
<evidence type="ECO:0000256" key="2">
    <source>
        <dbReference type="ARBA" id="ARBA00005249"/>
    </source>
</evidence>
<dbReference type="AlphaFoldDB" id="A0A8H3IHK3"/>
<evidence type="ECO:0000256" key="5">
    <source>
        <dbReference type="ARBA" id="ARBA00023163"/>
    </source>
</evidence>
<keyword evidence="6" id="KW-0539">Nucleus</keyword>
<evidence type="ECO:0000256" key="3">
    <source>
        <dbReference type="ARBA" id="ARBA00023015"/>
    </source>
</evidence>
<dbReference type="Proteomes" id="UP000664521">
    <property type="component" value="Unassembled WGS sequence"/>
</dbReference>
<evidence type="ECO:0000313" key="8">
    <source>
        <dbReference type="EMBL" id="CAF9918998.1"/>
    </source>
</evidence>
<comment type="caution">
    <text evidence="8">The sequence shown here is derived from an EMBL/GenBank/DDBJ whole genome shotgun (WGS) entry which is preliminary data.</text>
</comment>
<dbReference type="GO" id="GO:0001096">
    <property type="term" value="F:TFIIF-class transcription factor complex binding"/>
    <property type="evidence" value="ECO:0007669"/>
    <property type="project" value="TreeGrafter"/>
</dbReference>
<dbReference type="GO" id="GO:0016251">
    <property type="term" value="F:RNA polymerase II general transcription initiation factor activity"/>
    <property type="evidence" value="ECO:0007669"/>
    <property type="project" value="TreeGrafter"/>
</dbReference>
<keyword evidence="9" id="KW-1185">Reference proteome</keyword>
<feature type="region of interest" description="Disordered" evidence="7">
    <location>
        <begin position="1"/>
        <end position="60"/>
    </location>
</feature>
<evidence type="ECO:0000313" key="9">
    <source>
        <dbReference type="Proteomes" id="UP000664521"/>
    </source>
</evidence>
<dbReference type="GO" id="GO:0003677">
    <property type="term" value="F:DNA binding"/>
    <property type="evidence" value="ECO:0007669"/>
    <property type="project" value="UniProtKB-KW"/>
</dbReference>
<evidence type="ECO:0000256" key="7">
    <source>
        <dbReference type="SAM" id="MobiDB-lite"/>
    </source>
</evidence>
<keyword evidence="4" id="KW-0238">DNA-binding</keyword>
<evidence type="ECO:0000256" key="4">
    <source>
        <dbReference type="ARBA" id="ARBA00023125"/>
    </source>
</evidence>
<reference evidence="8" key="1">
    <citation type="submission" date="2021-03" db="EMBL/GenBank/DDBJ databases">
        <authorList>
            <person name="Tagirdzhanova G."/>
        </authorList>
    </citation>
    <scope>NUCLEOTIDE SEQUENCE</scope>
</reference>
<dbReference type="PANTHER" id="PTHR13011:SF0">
    <property type="entry name" value="GENERAL TRANSCRIPTION FACTOR IIF SUBUNIT 1"/>
    <property type="match status" value="1"/>
</dbReference>
<dbReference type="GO" id="GO:0032968">
    <property type="term" value="P:positive regulation of transcription elongation by RNA polymerase II"/>
    <property type="evidence" value="ECO:0007669"/>
    <property type="project" value="InterPro"/>
</dbReference>